<dbReference type="EMBL" id="SRLO01000006">
    <property type="protein sequence ID" value="TNN88191.1"/>
    <property type="molecule type" value="Genomic_DNA"/>
</dbReference>
<evidence type="ECO:0000313" key="2">
    <source>
        <dbReference type="EMBL" id="TNN88191.1"/>
    </source>
</evidence>
<accession>A0A4Z2JDU5</accession>
<evidence type="ECO:0000256" key="1">
    <source>
        <dbReference type="SAM" id="MobiDB-lite"/>
    </source>
</evidence>
<feature type="region of interest" description="Disordered" evidence="1">
    <location>
        <begin position="1"/>
        <end position="29"/>
    </location>
</feature>
<dbReference type="AlphaFoldDB" id="A0A4Z2JDU5"/>
<proteinExistence type="predicted"/>
<organism evidence="2 3">
    <name type="scientific">Liparis tanakae</name>
    <name type="common">Tanaka's snailfish</name>
    <dbReference type="NCBI Taxonomy" id="230148"/>
    <lineage>
        <taxon>Eukaryota</taxon>
        <taxon>Metazoa</taxon>
        <taxon>Chordata</taxon>
        <taxon>Craniata</taxon>
        <taxon>Vertebrata</taxon>
        <taxon>Euteleostomi</taxon>
        <taxon>Actinopterygii</taxon>
        <taxon>Neopterygii</taxon>
        <taxon>Teleostei</taxon>
        <taxon>Neoteleostei</taxon>
        <taxon>Acanthomorphata</taxon>
        <taxon>Eupercaria</taxon>
        <taxon>Perciformes</taxon>
        <taxon>Cottioidei</taxon>
        <taxon>Cottales</taxon>
        <taxon>Liparidae</taxon>
        <taxon>Liparis</taxon>
    </lineage>
</organism>
<protein>
    <submittedName>
        <fullName evidence="2">Uncharacterized protein</fullName>
    </submittedName>
</protein>
<name>A0A4Z2JDU5_9TELE</name>
<comment type="caution">
    <text evidence="2">The sequence shown here is derived from an EMBL/GenBank/DDBJ whole genome shotgun (WGS) entry which is preliminary data.</text>
</comment>
<sequence length="76" mass="8390">MDTKEKGIPEEVQVEEPEEMGAMSAEEAGDTRELGYHHHKCTMGLFTELISHQFVFGIGEVRLLVAVIVARPAVGH</sequence>
<evidence type="ECO:0000313" key="3">
    <source>
        <dbReference type="Proteomes" id="UP000314294"/>
    </source>
</evidence>
<dbReference type="Proteomes" id="UP000314294">
    <property type="component" value="Unassembled WGS sequence"/>
</dbReference>
<reference evidence="2 3" key="1">
    <citation type="submission" date="2019-03" db="EMBL/GenBank/DDBJ databases">
        <title>First draft genome of Liparis tanakae, snailfish: a comprehensive survey of snailfish specific genes.</title>
        <authorList>
            <person name="Kim W."/>
            <person name="Song I."/>
            <person name="Jeong J.-H."/>
            <person name="Kim D."/>
            <person name="Kim S."/>
            <person name="Ryu S."/>
            <person name="Song J.Y."/>
            <person name="Lee S.K."/>
        </authorList>
    </citation>
    <scope>NUCLEOTIDE SEQUENCE [LARGE SCALE GENOMIC DNA]</scope>
    <source>
        <tissue evidence="2">Muscle</tissue>
    </source>
</reference>
<gene>
    <name evidence="2" type="ORF">EYF80_001407</name>
</gene>
<keyword evidence="3" id="KW-1185">Reference proteome</keyword>